<evidence type="ECO:0008006" key="4">
    <source>
        <dbReference type="Google" id="ProtNLM"/>
    </source>
</evidence>
<dbReference type="KEGG" id="dku:Desku_1803"/>
<evidence type="ECO:0000256" key="1">
    <source>
        <dbReference type="SAM" id="Phobius"/>
    </source>
</evidence>
<dbReference type="EMBL" id="CP002770">
    <property type="protein sequence ID" value="AEG15370.1"/>
    <property type="molecule type" value="Genomic_DNA"/>
</dbReference>
<evidence type="ECO:0000313" key="2">
    <source>
        <dbReference type="EMBL" id="AEG15370.1"/>
    </source>
</evidence>
<name>A0AAU8PQB5_DESK7</name>
<keyword evidence="3" id="KW-1185">Reference proteome</keyword>
<organism evidence="2 3">
    <name type="scientific">Desulfofundulus kuznetsovii (strain DSM 6115 / VKM B-1805 / 17)</name>
    <name type="common">Desulfotomaculum kuznetsovii</name>
    <dbReference type="NCBI Taxonomy" id="760568"/>
    <lineage>
        <taxon>Bacteria</taxon>
        <taxon>Bacillati</taxon>
        <taxon>Bacillota</taxon>
        <taxon>Clostridia</taxon>
        <taxon>Eubacteriales</taxon>
        <taxon>Peptococcaceae</taxon>
        <taxon>Desulfofundulus</taxon>
    </lineage>
</organism>
<protein>
    <recommendedName>
        <fullName evidence="4">Ion transport 2 domain protein</fullName>
    </recommendedName>
</protein>
<keyword evidence="1" id="KW-0812">Transmembrane</keyword>
<proteinExistence type="predicted"/>
<feature type="transmembrane region" description="Helical" evidence="1">
    <location>
        <begin position="157"/>
        <end position="174"/>
    </location>
</feature>
<keyword evidence="1" id="KW-1133">Transmembrane helix</keyword>
<dbReference type="Proteomes" id="UP000009229">
    <property type="component" value="Chromosome"/>
</dbReference>
<evidence type="ECO:0000313" key="3">
    <source>
        <dbReference type="Proteomes" id="UP000009229"/>
    </source>
</evidence>
<feature type="transmembrane region" description="Helical" evidence="1">
    <location>
        <begin position="51"/>
        <end position="73"/>
    </location>
</feature>
<gene>
    <name evidence="2" type="ordered locus">Desku_1803</name>
</gene>
<sequence length="223" mass="26268">MDSRDERTLEERTFIVDFWAGIFAVLKWISLFQLISYLFRNRLCNQKRYIFVDAWVLGHLIASFLAVVLIRYIDFNPLRYFILVYAFLRIFEITVYQVNVLLFDEHRARARSRDYSVRSYRRTVLLLLHNYFEIIFWFAAAYLVLAGEFRFENMNGSLVEIIYSSFVVMTNFGSPGIKAQTIIGLYVLWAQSITGLFMTLLSLARFIALLPAPGTMDKDERQD</sequence>
<reference evidence="3" key="1">
    <citation type="submission" date="2011-05" db="EMBL/GenBank/DDBJ databases">
        <title>Complete sequence of Desulfotomaculum kuznetsovii DSM 6115.</title>
        <authorList>
            <person name="Lucas S."/>
            <person name="Han J."/>
            <person name="Lapidus A."/>
            <person name="Cheng J.-F."/>
            <person name="Goodwin L."/>
            <person name="Pitluck S."/>
            <person name="Peters L."/>
            <person name="Mikhailova N."/>
            <person name="Lu M."/>
            <person name="Saunders E."/>
            <person name="Han C."/>
            <person name="Tapia R."/>
            <person name="Land M."/>
            <person name="Hauser L."/>
            <person name="Kyrpides N."/>
            <person name="Ivanova N."/>
            <person name="Pagani I."/>
            <person name="Nazina T."/>
            <person name="Ivanova A."/>
            <person name="Parshina S."/>
            <person name="Kuever J."/>
            <person name="Muyzer G."/>
            <person name="Plugge C."/>
            <person name="Stams A."/>
            <person name="Woyke T."/>
        </authorList>
    </citation>
    <scope>NUCLEOTIDE SEQUENCE [LARGE SCALE GENOMIC DNA]</scope>
    <source>
        <strain evidence="3">DSM 6115 / VKM B-1805 / 17</strain>
    </source>
</reference>
<keyword evidence="1" id="KW-0472">Membrane</keyword>
<dbReference type="AlphaFoldDB" id="A0AAU8PQB5"/>
<feature type="transmembrane region" description="Helical" evidence="1">
    <location>
        <begin position="124"/>
        <end position="145"/>
    </location>
</feature>
<feature type="transmembrane region" description="Helical" evidence="1">
    <location>
        <begin position="186"/>
        <end position="208"/>
    </location>
</feature>
<feature type="transmembrane region" description="Helical" evidence="1">
    <location>
        <begin position="18"/>
        <end position="39"/>
    </location>
</feature>
<accession>A0AAU8PQB5</accession>
<feature type="transmembrane region" description="Helical" evidence="1">
    <location>
        <begin position="79"/>
        <end position="103"/>
    </location>
</feature>